<dbReference type="STRING" id="141349.BN1232_05774"/>
<evidence type="ECO:0000256" key="6">
    <source>
        <dbReference type="ARBA" id="ARBA00023004"/>
    </source>
</evidence>
<evidence type="ECO:0000313" key="9">
    <source>
        <dbReference type="EMBL" id="CQD22896.1"/>
    </source>
</evidence>
<dbReference type="RefSeq" id="WP_090608056.1">
    <property type="nucleotide sequence ID" value="NZ_CTEE01000001.1"/>
</dbReference>
<dbReference type="OrthoDB" id="3455208at2"/>
<reference evidence="9 10" key="1">
    <citation type="submission" date="2015-03" db="EMBL/GenBank/DDBJ databases">
        <authorList>
            <person name="Urmite Genomes"/>
        </authorList>
    </citation>
    <scope>NUCLEOTIDE SEQUENCE [LARGE SCALE GENOMIC DNA]</scope>
    <source>
        <strain evidence="9 10">CSUR P1491</strain>
    </source>
</reference>
<dbReference type="GO" id="GO:0020037">
    <property type="term" value="F:heme binding"/>
    <property type="evidence" value="ECO:0007669"/>
    <property type="project" value="InterPro"/>
</dbReference>
<comment type="similarity">
    <text evidence="2 8">Belongs to the cytochrome P450 family.</text>
</comment>
<sequence length="413" mass="45217">MTTAPARRSVFDAALPTVAYHGVRCPDQAHEIIAAARQQAPIAMGPFGPELLTYDLVRLALRDSRFAMPQANGLAMQGITAGPLWDKVSALIVGLDGAEHRRLRRLVSRAFTPRAAERMRTACRDIMTELIDQHVDAGHCDVVADIAKPYPVPIICATIGVPRDDWDLFSHWLRGIAKAFGPTPTAHTAAILQAWQHLDTYLEDLIERRCRTLTDDLISELIRAEDDGDQLSRREILDLIAVLLVAGTDTTRNQLAAAVQVLSDHPEQWALLARRPELAAQAVEEVMRHSPASFSAIRVTVEDADFNGIVVTAGTCLVVNAAAANRDPARYDEPERFDVTRHNSAAMLTFGGGAHHCLGAHLARVELAEALVVMTRRMTHIRRTGPAPWRPIVGIAGPQTLPVEFQTQANAAR</sequence>
<comment type="cofactor">
    <cofactor evidence="1">
        <name>heme</name>
        <dbReference type="ChEBI" id="CHEBI:30413"/>
    </cofactor>
</comment>
<keyword evidence="5 8" id="KW-0560">Oxidoreductase</keyword>
<evidence type="ECO:0000256" key="8">
    <source>
        <dbReference type="RuleBase" id="RU000461"/>
    </source>
</evidence>
<dbReference type="Proteomes" id="UP000199251">
    <property type="component" value="Unassembled WGS sequence"/>
</dbReference>
<dbReference type="PANTHER" id="PTHR46696">
    <property type="entry name" value="P450, PUTATIVE (EUROFUNG)-RELATED"/>
    <property type="match status" value="1"/>
</dbReference>
<dbReference type="GO" id="GO:0004497">
    <property type="term" value="F:monooxygenase activity"/>
    <property type="evidence" value="ECO:0007669"/>
    <property type="project" value="UniProtKB-KW"/>
</dbReference>
<dbReference type="PRINTS" id="PR00359">
    <property type="entry name" value="BP450"/>
</dbReference>
<evidence type="ECO:0000256" key="3">
    <source>
        <dbReference type="ARBA" id="ARBA00022617"/>
    </source>
</evidence>
<dbReference type="PRINTS" id="PR00385">
    <property type="entry name" value="P450"/>
</dbReference>
<dbReference type="InterPro" id="IPR002397">
    <property type="entry name" value="Cyt_P450_B"/>
</dbReference>
<name>A0A0E4CQZ3_MYCLN</name>
<keyword evidence="3 8" id="KW-0349">Heme</keyword>
<evidence type="ECO:0000256" key="5">
    <source>
        <dbReference type="ARBA" id="ARBA00023002"/>
    </source>
</evidence>
<evidence type="ECO:0000256" key="1">
    <source>
        <dbReference type="ARBA" id="ARBA00001971"/>
    </source>
</evidence>
<proteinExistence type="inferred from homology"/>
<dbReference type="InterPro" id="IPR001128">
    <property type="entry name" value="Cyt_P450"/>
</dbReference>
<protein>
    <submittedName>
        <fullName evidence="9">Cytochrome P450 279A2 Cyp279A2</fullName>
    </submittedName>
</protein>
<evidence type="ECO:0000256" key="2">
    <source>
        <dbReference type="ARBA" id="ARBA00010617"/>
    </source>
</evidence>
<dbReference type="SUPFAM" id="SSF48264">
    <property type="entry name" value="Cytochrome P450"/>
    <property type="match status" value="1"/>
</dbReference>
<dbReference type="GO" id="GO:0016705">
    <property type="term" value="F:oxidoreductase activity, acting on paired donors, with incorporation or reduction of molecular oxygen"/>
    <property type="evidence" value="ECO:0007669"/>
    <property type="project" value="InterPro"/>
</dbReference>
<evidence type="ECO:0000256" key="7">
    <source>
        <dbReference type="ARBA" id="ARBA00023033"/>
    </source>
</evidence>
<dbReference type="Pfam" id="PF00067">
    <property type="entry name" value="p450"/>
    <property type="match status" value="2"/>
</dbReference>
<dbReference type="InterPro" id="IPR036396">
    <property type="entry name" value="Cyt_P450_sf"/>
</dbReference>
<dbReference type="Gene3D" id="1.10.630.10">
    <property type="entry name" value="Cytochrome P450"/>
    <property type="match status" value="1"/>
</dbReference>
<dbReference type="EMBL" id="CTEE01000001">
    <property type="protein sequence ID" value="CQD22896.1"/>
    <property type="molecule type" value="Genomic_DNA"/>
</dbReference>
<keyword evidence="4 8" id="KW-0479">Metal-binding</keyword>
<dbReference type="PROSITE" id="PS00086">
    <property type="entry name" value="CYTOCHROME_P450"/>
    <property type="match status" value="1"/>
</dbReference>
<accession>A0A0E4CQZ3</accession>
<dbReference type="InterPro" id="IPR017972">
    <property type="entry name" value="Cyt_P450_CS"/>
</dbReference>
<dbReference type="FunFam" id="1.10.630.10:FF:000018">
    <property type="entry name" value="Cytochrome P450 monooxygenase"/>
    <property type="match status" value="1"/>
</dbReference>
<dbReference type="AlphaFoldDB" id="A0A0E4CQZ3"/>
<dbReference type="PANTHER" id="PTHR46696:SF1">
    <property type="entry name" value="CYTOCHROME P450 YJIB-RELATED"/>
    <property type="match status" value="1"/>
</dbReference>
<organism evidence="9 10">
    <name type="scientific">Mycobacterium lentiflavum</name>
    <dbReference type="NCBI Taxonomy" id="141349"/>
    <lineage>
        <taxon>Bacteria</taxon>
        <taxon>Bacillati</taxon>
        <taxon>Actinomycetota</taxon>
        <taxon>Actinomycetes</taxon>
        <taxon>Mycobacteriales</taxon>
        <taxon>Mycobacteriaceae</taxon>
        <taxon>Mycobacterium</taxon>
        <taxon>Mycobacterium simiae complex</taxon>
    </lineage>
</organism>
<keyword evidence="6 8" id="KW-0408">Iron</keyword>
<dbReference type="GO" id="GO:0005506">
    <property type="term" value="F:iron ion binding"/>
    <property type="evidence" value="ECO:0007669"/>
    <property type="project" value="InterPro"/>
</dbReference>
<gene>
    <name evidence="9" type="ORF">BN1232_05774</name>
</gene>
<evidence type="ECO:0000313" key="10">
    <source>
        <dbReference type="Proteomes" id="UP000199251"/>
    </source>
</evidence>
<keyword evidence="7 8" id="KW-0503">Monooxygenase</keyword>
<evidence type="ECO:0000256" key="4">
    <source>
        <dbReference type="ARBA" id="ARBA00022723"/>
    </source>
</evidence>